<dbReference type="Pfam" id="PF13489">
    <property type="entry name" value="Methyltransf_23"/>
    <property type="match status" value="1"/>
</dbReference>
<dbReference type="InterPro" id="IPR029063">
    <property type="entry name" value="SAM-dependent_MTases_sf"/>
</dbReference>
<gene>
    <name evidence="3" type="ORF">Daesc_008613</name>
</gene>
<evidence type="ECO:0000256" key="1">
    <source>
        <dbReference type="ARBA" id="ARBA00038158"/>
    </source>
</evidence>
<sequence length="475" mass="53218">MPSYGTSATSSSIGPPSTETGRSVVSSELPVPELDDDISTEDVTSDGLSAWTMSVVEQGGHVFEANDETRASQFDAASVYSPSHHPGGRAVVYRVEHSHSIESEGSVEDGTVNSTRSINELDLNYVMENGRRYCGSYYMPNDDDEQVRLQLMNQVYLKTFDGELTSVPLEAPTHILDIGTAVGEWAIDMAELYPDCEVTGTDISNIFERRVPQNIFWEIDDAELEWERPPNHYDLVHIRDLQGSFSDWHHIYKSAFHCIKPGGWIEVLDFDDHRGMSNLRSFFEPESLVHKALRDVREAAMMHGRQRGVAHLEPRFLVNAGYVDVQLTEHAIPLRTEDGSTGKFWLLAMLNGCESICLRLLTKYKGWEPEQVRLACEQIGEELMAMALNSQRAKGFVAKVRVLKGRKPSPYNRWSRLPSREPIPVIQEKYIDMLDDTDAEESNLTDGFTDGESGFCSFPSRGPTSVANSKSLRSG</sequence>
<evidence type="ECO:0000313" key="3">
    <source>
        <dbReference type="EMBL" id="KAK6950287.1"/>
    </source>
</evidence>
<dbReference type="EMBL" id="JBANMG010000008">
    <property type="protein sequence ID" value="KAK6950287.1"/>
    <property type="molecule type" value="Genomic_DNA"/>
</dbReference>
<comment type="similarity">
    <text evidence="1">Belongs to the methyltransferase superfamily. LaeA methyltransferase family.</text>
</comment>
<feature type="compositionally biased region" description="Polar residues" evidence="2">
    <location>
        <begin position="462"/>
        <end position="475"/>
    </location>
</feature>
<name>A0AAX6MD28_9PEZI</name>
<reference evidence="3 4" key="1">
    <citation type="journal article" date="2024" name="Front Chem Biol">
        <title>Unveiling the potential of Daldinia eschscholtzii MFLUCC 19-0629 through bioactivity and bioinformatics studies for enhanced sustainable agriculture production.</title>
        <authorList>
            <person name="Brooks S."/>
            <person name="Weaver J.A."/>
            <person name="Klomchit A."/>
            <person name="Alharthi S.A."/>
            <person name="Onlamun T."/>
            <person name="Nurani R."/>
            <person name="Vong T.K."/>
            <person name="Alberti F."/>
            <person name="Greco C."/>
        </authorList>
    </citation>
    <scope>NUCLEOTIDE SEQUENCE [LARGE SCALE GENOMIC DNA]</scope>
    <source>
        <strain evidence="3">MFLUCC 19-0629</strain>
    </source>
</reference>
<comment type="caution">
    <text evidence="3">The sequence shown here is derived from an EMBL/GenBank/DDBJ whole genome shotgun (WGS) entry which is preliminary data.</text>
</comment>
<dbReference type="PANTHER" id="PTHR43591:SF105">
    <property type="entry name" value="METHYLTRANSFERASE DOMAIN-CONTAINING PROTEIN-RELATED"/>
    <property type="match status" value="1"/>
</dbReference>
<dbReference type="AlphaFoldDB" id="A0AAX6MD28"/>
<dbReference type="CDD" id="cd02440">
    <property type="entry name" value="AdoMet_MTases"/>
    <property type="match status" value="1"/>
</dbReference>
<evidence type="ECO:0000256" key="2">
    <source>
        <dbReference type="SAM" id="MobiDB-lite"/>
    </source>
</evidence>
<dbReference type="PANTHER" id="PTHR43591">
    <property type="entry name" value="METHYLTRANSFERASE"/>
    <property type="match status" value="1"/>
</dbReference>
<dbReference type="SUPFAM" id="SSF53335">
    <property type="entry name" value="S-adenosyl-L-methionine-dependent methyltransferases"/>
    <property type="match status" value="1"/>
</dbReference>
<feature type="region of interest" description="Disordered" evidence="2">
    <location>
        <begin position="1"/>
        <end position="43"/>
    </location>
</feature>
<dbReference type="GO" id="GO:0008168">
    <property type="term" value="F:methyltransferase activity"/>
    <property type="evidence" value="ECO:0007669"/>
    <property type="project" value="TreeGrafter"/>
</dbReference>
<feature type="compositionally biased region" description="Acidic residues" evidence="2">
    <location>
        <begin position="33"/>
        <end position="43"/>
    </location>
</feature>
<keyword evidence="4" id="KW-1185">Reference proteome</keyword>
<evidence type="ECO:0008006" key="5">
    <source>
        <dbReference type="Google" id="ProtNLM"/>
    </source>
</evidence>
<dbReference type="Gene3D" id="3.40.50.150">
    <property type="entry name" value="Vaccinia Virus protein VP39"/>
    <property type="match status" value="1"/>
</dbReference>
<feature type="region of interest" description="Disordered" evidence="2">
    <location>
        <begin position="441"/>
        <end position="475"/>
    </location>
</feature>
<dbReference type="Proteomes" id="UP001369815">
    <property type="component" value="Unassembled WGS sequence"/>
</dbReference>
<organism evidence="3 4">
    <name type="scientific">Daldinia eschscholtzii</name>
    <dbReference type="NCBI Taxonomy" id="292717"/>
    <lineage>
        <taxon>Eukaryota</taxon>
        <taxon>Fungi</taxon>
        <taxon>Dikarya</taxon>
        <taxon>Ascomycota</taxon>
        <taxon>Pezizomycotina</taxon>
        <taxon>Sordariomycetes</taxon>
        <taxon>Xylariomycetidae</taxon>
        <taxon>Xylariales</taxon>
        <taxon>Hypoxylaceae</taxon>
        <taxon>Daldinia</taxon>
    </lineage>
</organism>
<proteinExistence type="inferred from homology"/>
<feature type="compositionally biased region" description="Polar residues" evidence="2">
    <location>
        <begin position="1"/>
        <end position="26"/>
    </location>
</feature>
<evidence type="ECO:0000313" key="4">
    <source>
        <dbReference type="Proteomes" id="UP001369815"/>
    </source>
</evidence>
<accession>A0AAX6MD28</accession>
<protein>
    <recommendedName>
        <fullName evidence="5">Methyltransferase</fullName>
    </recommendedName>
</protein>